<dbReference type="InterPro" id="IPR050490">
    <property type="entry name" value="Bact_solute-bd_prot1"/>
</dbReference>
<accession>A0ABT2PTJ2</accession>
<evidence type="ECO:0000313" key="4">
    <source>
        <dbReference type="Proteomes" id="UP001209076"/>
    </source>
</evidence>
<keyword evidence="4" id="KW-1185">Reference proteome</keyword>
<feature type="signal peptide" evidence="2">
    <location>
        <begin position="1"/>
        <end position="20"/>
    </location>
</feature>
<name>A0ABT2PTJ2_9MOLU</name>
<gene>
    <name evidence="3" type="ORF">N7603_01255</name>
</gene>
<evidence type="ECO:0008006" key="5">
    <source>
        <dbReference type="Google" id="ProtNLM"/>
    </source>
</evidence>
<dbReference type="PROSITE" id="PS51257">
    <property type="entry name" value="PROKAR_LIPOPROTEIN"/>
    <property type="match status" value="1"/>
</dbReference>
<sequence>MKKIFTLFTFLLVAVLIVGCGTKTPTPKPNPNPNPNPEPDPDDKTYDLGGIDFVVMCDLAAKCDPRSEQYERLFRDEKVAKIQAVEAKYNIKVVFQNYPTNASWGGARERYIIEESALKTKAVHVYEIISTSIPNLAQQGSIVALDDYMEAYGSSKFWPEKKAYGEVKGKYYGYDDQYPIADKGLYYNVDLLGRVLGENRKNEPTKLWSEGNWNWTTFEALANELKSKLDHTRTPENGGAQYVFGGRTYNWAYGFIGGNGGQLVDSEFKTYFTSQPVLDTLEYLSRLYAVTGMWIDDASLSNTSQPQFTAGNVAFQDGESWHINASNKWGSATFDIDYVPFPVGPNVGSDMSKYKLLQVGGKSTHVISSSFSKADVPAGYEDLMIHDEIIFKIWADMQYFPDSITDIEDDFYNIRLLPNYATELARTVHLNLISNTKPDYFYSVIEAQAQTDQSFMIKIQQAIRQAEVRSIMTSAEAELRALYIERFALGENYYN</sequence>
<dbReference type="PANTHER" id="PTHR43649">
    <property type="entry name" value="ARABINOSE-BINDING PROTEIN-RELATED"/>
    <property type="match status" value="1"/>
</dbReference>
<proteinExistence type="predicted"/>
<dbReference type="Proteomes" id="UP001209076">
    <property type="component" value="Unassembled WGS sequence"/>
</dbReference>
<feature type="chain" id="PRO_5046310825" description="Extracellular solute-binding protein" evidence="2">
    <location>
        <begin position="21"/>
        <end position="495"/>
    </location>
</feature>
<evidence type="ECO:0000256" key="2">
    <source>
        <dbReference type="SAM" id="SignalP"/>
    </source>
</evidence>
<reference evidence="4" key="1">
    <citation type="submission" date="2023-07" db="EMBL/GenBank/DDBJ databases">
        <title>Novel Mycoplasma species identified in domestic and wild animals.</title>
        <authorList>
            <person name="Volokhov D.V."/>
            <person name="Furtak V.A."/>
            <person name="Zagorodnyaya T.A."/>
        </authorList>
    </citation>
    <scope>NUCLEOTIDE SEQUENCE [LARGE SCALE GENOMIC DNA]</scope>
    <source>
        <strain evidence="4">92-19</strain>
    </source>
</reference>
<evidence type="ECO:0000313" key="3">
    <source>
        <dbReference type="EMBL" id="MCU0104278.1"/>
    </source>
</evidence>
<keyword evidence="2" id="KW-0732">Signal</keyword>
<organism evidence="3 4">
    <name type="scientific">Paracholeplasma vituli</name>
    <dbReference type="NCBI Taxonomy" id="69473"/>
    <lineage>
        <taxon>Bacteria</taxon>
        <taxon>Bacillati</taxon>
        <taxon>Mycoplasmatota</taxon>
        <taxon>Mollicutes</taxon>
        <taxon>Acholeplasmatales</taxon>
        <taxon>Acholeplasmataceae</taxon>
        <taxon>Paracholeplasma</taxon>
    </lineage>
</organism>
<feature type="compositionally biased region" description="Pro residues" evidence="1">
    <location>
        <begin position="26"/>
        <end position="38"/>
    </location>
</feature>
<dbReference type="EMBL" id="JAOEGN010000002">
    <property type="protein sequence ID" value="MCU0104278.1"/>
    <property type="molecule type" value="Genomic_DNA"/>
</dbReference>
<dbReference type="Gene3D" id="3.40.190.10">
    <property type="entry name" value="Periplasmic binding protein-like II"/>
    <property type="match status" value="2"/>
</dbReference>
<feature type="region of interest" description="Disordered" evidence="1">
    <location>
        <begin position="24"/>
        <end position="43"/>
    </location>
</feature>
<evidence type="ECO:0000256" key="1">
    <source>
        <dbReference type="SAM" id="MobiDB-lite"/>
    </source>
</evidence>
<comment type="caution">
    <text evidence="3">The sequence shown here is derived from an EMBL/GenBank/DDBJ whole genome shotgun (WGS) entry which is preliminary data.</text>
</comment>
<dbReference type="PANTHER" id="PTHR43649:SF12">
    <property type="entry name" value="DIACETYLCHITOBIOSE BINDING PROTEIN DASA"/>
    <property type="match status" value="1"/>
</dbReference>
<dbReference type="SUPFAM" id="SSF53850">
    <property type="entry name" value="Periplasmic binding protein-like II"/>
    <property type="match status" value="1"/>
</dbReference>
<dbReference type="RefSeq" id="WP_262095501.1">
    <property type="nucleotide sequence ID" value="NZ_JAOEGN010000002.1"/>
</dbReference>
<protein>
    <recommendedName>
        <fullName evidence="5">Extracellular solute-binding protein</fullName>
    </recommendedName>
</protein>